<evidence type="ECO:0000313" key="9">
    <source>
        <dbReference type="EMBL" id="CUN74876.1"/>
    </source>
</evidence>
<dbReference type="RefSeq" id="WP_055199864.1">
    <property type="nucleotide sequence ID" value="NZ_BTHH01000004.1"/>
</dbReference>
<evidence type="ECO:0000256" key="5">
    <source>
        <dbReference type="ARBA" id="ARBA00022741"/>
    </source>
</evidence>
<dbReference type="PANTHER" id="PTHR43297">
    <property type="entry name" value="OLIGOPEPTIDE TRANSPORT ATP-BINDING PROTEIN APPD"/>
    <property type="match status" value="1"/>
</dbReference>
<keyword evidence="6 9" id="KW-0067">ATP-binding</keyword>
<name>A0A173ZHB0_9FIRM</name>
<keyword evidence="4" id="KW-1003">Cell membrane</keyword>
<dbReference type="AlphaFoldDB" id="A0A173ZHB0"/>
<dbReference type="GO" id="GO:0015833">
    <property type="term" value="P:peptide transport"/>
    <property type="evidence" value="ECO:0007669"/>
    <property type="project" value="InterPro"/>
</dbReference>
<dbReference type="InterPro" id="IPR003439">
    <property type="entry name" value="ABC_transporter-like_ATP-bd"/>
</dbReference>
<dbReference type="InterPro" id="IPR017871">
    <property type="entry name" value="ABC_transporter-like_CS"/>
</dbReference>
<evidence type="ECO:0000313" key="10">
    <source>
        <dbReference type="Proteomes" id="UP000095431"/>
    </source>
</evidence>
<dbReference type="PROSITE" id="PS50893">
    <property type="entry name" value="ABC_TRANSPORTER_2"/>
    <property type="match status" value="1"/>
</dbReference>
<dbReference type="EMBL" id="CYZN01000005">
    <property type="protein sequence ID" value="CUN74876.1"/>
    <property type="molecule type" value="Genomic_DNA"/>
</dbReference>
<dbReference type="GO" id="GO:0005886">
    <property type="term" value="C:plasma membrane"/>
    <property type="evidence" value="ECO:0007669"/>
    <property type="project" value="UniProtKB-SubCell"/>
</dbReference>
<dbReference type="EC" id="3.6.3.-" evidence="9"/>
<evidence type="ECO:0000256" key="2">
    <source>
        <dbReference type="ARBA" id="ARBA00005417"/>
    </source>
</evidence>
<dbReference type="InterPro" id="IPR050388">
    <property type="entry name" value="ABC_Ni/Peptide_Import"/>
</dbReference>
<evidence type="ECO:0000259" key="8">
    <source>
        <dbReference type="PROSITE" id="PS50893"/>
    </source>
</evidence>
<dbReference type="Pfam" id="PF08352">
    <property type="entry name" value="oligo_HPY"/>
    <property type="match status" value="1"/>
</dbReference>
<dbReference type="GO" id="GO:0016887">
    <property type="term" value="F:ATP hydrolysis activity"/>
    <property type="evidence" value="ECO:0007669"/>
    <property type="project" value="InterPro"/>
</dbReference>
<dbReference type="PROSITE" id="PS00211">
    <property type="entry name" value="ABC_TRANSPORTER_1"/>
    <property type="match status" value="1"/>
</dbReference>
<dbReference type="InterPro" id="IPR027417">
    <property type="entry name" value="P-loop_NTPase"/>
</dbReference>
<reference evidence="9 10" key="1">
    <citation type="submission" date="2015-09" db="EMBL/GenBank/DDBJ databases">
        <authorList>
            <consortium name="Pathogen Informatics"/>
        </authorList>
    </citation>
    <scope>NUCLEOTIDE SEQUENCE [LARGE SCALE GENOMIC DNA]</scope>
    <source>
        <strain evidence="9 10">2789STDY5834863</strain>
    </source>
</reference>
<keyword evidence="7" id="KW-0472">Membrane</keyword>
<dbReference type="InterPro" id="IPR013563">
    <property type="entry name" value="Oligopep_ABC_C"/>
</dbReference>
<dbReference type="CDD" id="cd03257">
    <property type="entry name" value="ABC_NikE_OppD_transporters"/>
    <property type="match status" value="1"/>
</dbReference>
<evidence type="ECO:0000256" key="7">
    <source>
        <dbReference type="ARBA" id="ARBA00023136"/>
    </source>
</evidence>
<dbReference type="Pfam" id="PF00005">
    <property type="entry name" value="ABC_tran"/>
    <property type="match status" value="1"/>
</dbReference>
<dbReference type="FunFam" id="3.40.50.300:FF:000016">
    <property type="entry name" value="Oligopeptide ABC transporter ATP-binding component"/>
    <property type="match status" value="1"/>
</dbReference>
<dbReference type="NCBIfam" id="TIGR01727">
    <property type="entry name" value="oligo_HPY"/>
    <property type="match status" value="1"/>
</dbReference>
<accession>A0A173ZHB0</accession>
<dbReference type="PANTHER" id="PTHR43297:SF2">
    <property type="entry name" value="DIPEPTIDE TRANSPORT ATP-BINDING PROTEIN DPPD"/>
    <property type="match status" value="1"/>
</dbReference>
<comment type="similarity">
    <text evidence="2">Belongs to the ABC transporter superfamily.</text>
</comment>
<evidence type="ECO:0000256" key="1">
    <source>
        <dbReference type="ARBA" id="ARBA00004202"/>
    </source>
</evidence>
<comment type="subcellular location">
    <subcellularLocation>
        <location evidence="1">Cell membrane</location>
        <topology evidence="1">Peripheral membrane protein</topology>
    </subcellularLocation>
</comment>
<keyword evidence="3" id="KW-0813">Transport</keyword>
<feature type="domain" description="ABC transporter" evidence="8">
    <location>
        <begin position="8"/>
        <end position="270"/>
    </location>
</feature>
<dbReference type="SMART" id="SM00382">
    <property type="entry name" value="AAA"/>
    <property type="match status" value="1"/>
</dbReference>
<organism evidence="9 10">
    <name type="scientific">Blautia wexlerae</name>
    <dbReference type="NCBI Taxonomy" id="418240"/>
    <lineage>
        <taxon>Bacteria</taxon>
        <taxon>Bacillati</taxon>
        <taxon>Bacillota</taxon>
        <taxon>Clostridia</taxon>
        <taxon>Lachnospirales</taxon>
        <taxon>Lachnospiraceae</taxon>
        <taxon>Blautia</taxon>
    </lineage>
</organism>
<proteinExistence type="inferred from homology"/>
<keyword evidence="5" id="KW-0547">Nucleotide-binding</keyword>
<evidence type="ECO:0000256" key="6">
    <source>
        <dbReference type="ARBA" id="ARBA00022840"/>
    </source>
</evidence>
<evidence type="ECO:0000256" key="3">
    <source>
        <dbReference type="ARBA" id="ARBA00022448"/>
    </source>
</evidence>
<dbReference type="Gene3D" id="3.40.50.300">
    <property type="entry name" value="P-loop containing nucleotide triphosphate hydrolases"/>
    <property type="match status" value="1"/>
</dbReference>
<protein>
    <submittedName>
        <fullName evidence="9">Glutathione import ATP-binding protein GsiA</fullName>
        <ecNumber evidence="9">3.6.3.-</ecNumber>
    </submittedName>
</protein>
<sequence length="342" mass="38004">MDNQKIILNVENLNTTFVSDKKEIKIVKNVSFQVKRGKTLAVVGESGCGKSVTMNSIMRFTGKNAIVKADSIQYNALHDGKVTEYHLESITKPNGPEMRALRGPDLSMVFQDPMSSLNPVYKVGDQVAEGLLQHNKGMKKAEAREKVLEMFRKLGIPDPEERIDCYPHQFSGGMKQRVVIAIAMICNPELIICDEPTTALDVTIQAQIMELLKSLQVNEGKSIILITHNMGLVAEMADEVCVMYMGRVVEFGSLEDIFDHTSHPYTKALLRSVPVLGLGDDQKLETIPGVTPNPADLKEGCEFADRCSECMEKCRKGKIPAFEVSPGHKVRCLKFDSYPEVK</sequence>
<gene>
    <name evidence="9" type="primary">gsiA_5</name>
    <name evidence="9" type="ORF">ERS852478_00976</name>
</gene>
<evidence type="ECO:0000256" key="4">
    <source>
        <dbReference type="ARBA" id="ARBA00022475"/>
    </source>
</evidence>
<dbReference type="SUPFAM" id="SSF52540">
    <property type="entry name" value="P-loop containing nucleoside triphosphate hydrolases"/>
    <property type="match status" value="1"/>
</dbReference>
<dbReference type="Proteomes" id="UP000095431">
    <property type="component" value="Unassembled WGS sequence"/>
</dbReference>
<dbReference type="InterPro" id="IPR003593">
    <property type="entry name" value="AAA+_ATPase"/>
</dbReference>
<keyword evidence="9" id="KW-0378">Hydrolase</keyword>
<dbReference type="GO" id="GO:0005524">
    <property type="term" value="F:ATP binding"/>
    <property type="evidence" value="ECO:0007669"/>
    <property type="project" value="UniProtKB-KW"/>
</dbReference>